<gene>
    <name evidence="1" type="ORF">ACETAC_03660</name>
</gene>
<sequence length="73" mass="8683">MKLNIKKIGNFIIGTTNFDEENVDEIIDLLFEKYGRDFFCNVYQNFKNGDKIDESFKKSLIKEDKLKKLKIMI</sequence>
<evidence type="ECO:0000313" key="1">
    <source>
        <dbReference type="EMBL" id="QSZ27976.1"/>
    </source>
</evidence>
<accession>A0A975AWX5</accession>
<reference evidence="1" key="1">
    <citation type="submission" date="2020-08" db="EMBL/GenBank/DDBJ databases">
        <title>Genomic insights into the carbon and energy metabolism of the first obligate autotrophic acetogenic bacterium Aceticella autotrophica gen. nov., sp. nov.</title>
        <authorList>
            <person name="Toshchakov S.V."/>
            <person name="Elcheninov A.G."/>
            <person name="Kublanov I.V."/>
            <person name="Frolov E.N."/>
            <person name="Lebedinsky A.V."/>
        </authorList>
    </citation>
    <scope>NUCLEOTIDE SEQUENCE</scope>
    <source>
        <strain evidence="1">3443-3Ac</strain>
    </source>
</reference>
<protein>
    <submittedName>
        <fullName evidence="1">Uncharacterized protein</fullName>
    </submittedName>
</protein>
<dbReference type="Proteomes" id="UP000671913">
    <property type="component" value="Chromosome"/>
</dbReference>
<dbReference type="KEGG" id="aaut:ACETAC_03660"/>
<evidence type="ECO:0000313" key="2">
    <source>
        <dbReference type="Proteomes" id="UP000671913"/>
    </source>
</evidence>
<dbReference type="RefSeq" id="WP_284680699.1">
    <property type="nucleotide sequence ID" value="NZ_CP060096.1"/>
</dbReference>
<organism evidence="1 2">
    <name type="scientific">Aceticella autotrophica</name>
    <dbReference type="NCBI Taxonomy" id="2755338"/>
    <lineage>
        <taxon>Bacteria</taxon>
        <taxon>Bacillati</taxon>
        <taxon>Bacillota</taxon>
        <taxon>Clostridia</taxon>
        <taxon>Thermoanaerobacterales</taxon>
        <taxon>Thermoanaerobacteraceae</taxon>
        <taxon>Aceticella</taxon>
    </lineage>
</organism>
<proteinExistence type="predicted"/>
<dbReference type="EMBL" id="CP060096">
    <property type="protein sequence ID" value="QSZ27976.1"/>
    <property type="molecule type" value="Genomic_DNA"/>
</dbReference>
<dbReference type="AlphaFoldDB" id="A0A975AWX5"/>
<name>A0A975AWX5_9THEO</name>
<keyword evidence="2" id="KW-1185">Reference proteome</keyword>